<dbReference type="Proteomes" id="UP001054837">
    <property type="component" value="Unassembled WGS sequence"/>
</dbReference>
<dbReference type="EMBL" id="BPLQ01011521">
    <property type="protein sequence ID" value="GIY58640.1"/>
    <property type="molecule type" value="Genomic_DNA"/>
</dbReference>
<protein>
    <submittedName>
        <fullName evidence="1">Uncharacterized protein</fullName>
    </submittedName>
</protein>
<evidence type="ECO:0000313" key="1">
    <source>
        <dbReference type="EMBL" id="GIY58640.1"/>
    </source>
</evidence>
<reference evidence="1 2" key="1">
    <citation type="submission" date="2021-06" db="EMBL/GenBank/DDBJ databases">
        <title>Caerostris darwini draft genome.</title>
        <authorList>
            <person name="Kono N."/>
            <person name="Arakawa K."/>
        </authorList>
    </citation>
    <scope>NUCLEOTIDE SEQUENCE [LARGE SCALE GENOMIC DNA]</scope>
</reference>
<comment type="caution">
    <text evidence="1">The sequence shown here is derived from an EMBL/GenBank/DDBJ whole genome shotgun (WGS) entry which is preliminary data.</text>
</comment>
<keyword evidence="2" id="KW-1185">Reference proteome</keyword>
<dbReference type="AlphaFoldDB" id="A0AAV4ULR8"/>
<gene>
    <name evidence="1" type="ORF">CDAR_226281</name>
</gene>
<proteinExistence type="predicted"/>
<accession>A0AAV4ULR8</accession>
<evidence type="ECO:0000313" key="2">
    <source>
        <dbReference type="Proteomes" id="UP001054837"/>
    </source>
</evidence>
<organism evidence="1 2">
    <name type="scientific">Caerostris darwini</name>
    <dbReference type="NCBI Taxonomy" id="1538125"/>
    <lineage>
        <taxon>Eukaryota</taxon>
        <taxon>Metazoa</taxon>
        <taxon>Ecdysozoa</taxon>
        <taxon>Arthropoda</taxon>
        <taxon>Chelicerata</taxon>
        <taxon>Arachnida</taxon>
        <taxon>Araneae</taxon>
        <taxon>Araneomorphae</taxon>
        <taxon>Entelegynae</taxon>
        <taxon>Araneoidea</taxon>
        <taxon>Araneidae</taxon>
        <taxon>Caerostris</taxon>
    </lineage>
</organism>
<sequence>MKIRVPSDCKEHMLDEWEQLNSPDVLTEKRDTYGNIISSYVKKNTVVKSNKKEFTSRDRYKKQNSLHAYRKNMGFSRRYPWTGMRFYTVNYVKKRPYCDRFKATNQKSAEPLRTPAMLSDLKH</sequence>
<name>A0AAV4ULR8_9ARAC</name>